<dbReference type="EC" id="5.3.1.28" evidence="9"/>
<evidence type="ECO:0000256" key="3">
    <source>
        <dbReference type="ARBA" id="ARBA00009894"/>
    </source>
</evidence>
<accession>A0ABP9FT24</accession>
<keyword evidence="7 9" id="KW-0413">Isomerase</keyword>
<evidence type="ECO:0000256" key="8">
    <source>
        <dbReference type="ARBA" id="ARBA00023277"/>
    </source>
</evidence>
<evidence type="ECO:0000313" key="12">
    <source>
        <dbReference type="Proteomes" id="UP001501436"/>
    </source>
</evidence>
<dbReference type="PANTHER" id="PTHR30390:SF6">
    <property type="entry name" value="DNAA INITIATOR-ASSOCIATING PROTEIN DIAA"/>
    <property type="match status" value="1"/>
</dbReference>
<name>A0ABP9FT24_9SPHI</name>
<feature type="binding site" evidence="9">
    <location>
        <begin position="104"/>
        <end position="105"/>
    </location>
    <ligand>
        <name>substrate</name>
    </ligand>
</feature>
<dbReference type="InterPro" id="IPR001347">
    <property type="entry name" value="SIS_dom"/>
</dbReference>
<dbReference type="SUPFAM" id="SSF53697">
    <property type="entry name" value="SIS domain"/>
    <property type="match status" value="1"/>
</dbReference>
<evidence type="ECO:0000256" key="4">
    <source>
        <dbReference type="ARBA" id="ARBA00022490"/>
    </source>
</evidence>
<dbReference type="HAMAP" id="MF_00067">
    <property type="entry name" value="GmhA"/>
    <property type="match status" value="1"/>
</dbReference>
<feature type="binding site" evidence="9">
    <location>
        <position position="71"/>
    </location>
    <ligand>
        <name>Zn(2+)</name>
        <dbReference type="ChEBI" id="CHEBI:29105"/>
    </ligand>
</feature>
<dbReference type="InterPro" id="IPR050099">
    <property type="entry name" value="SIS_GmhA/DiaA_subfam"/>
</dbReference>
<feature type="binding site" evidence="9">
    <location>
        <position position="182"/>
    </location>
    <ligand>
        <name>Zn(2+)</name>
        <dbReference type="ChEBI" id="CHEBI:29105"/>
    </ligand>
</feature>
<feature type="binding site" evidence="9">
    <location>
        <position position="75"/>
    </location>
    <ligand>
        <name>Zn(2+)</name>
        <dbReference type="ChEBI" id="CHEBI:29105"/>
    </ligand>
</feature>
<keyword evidence="12" id="KW-1185">Reference proteome</keyword>
<evidence type="ECO:0000256" key="5">
    <source>
        <dbReference type="ARBA" id="ARBA00022723"/>
    </source>
</evidence>
<dbReference type="RefSeq" id="WP_345330761.1">
    <property type="nucleotide sequence ID" value="NZ_BAABJI010000002.1"/>
</dbReference>
<comment type="caution">
    <text evidence="11">The sequence shown here is derived from an EMBL/GenBank/DDBJ whole genome shotgun (WGS) entry which is preliminary data.</text>
</comment>
<feature type="binding site" evidence="9">
    <location>
        <position position="75"/>
    </location>
    <ligand>
        <name>substrate</name>
    </ligand>
</feature>
<feature type="binding site" evidence="9">
    <location>
        <position position="135"/>
    </location>
    <ligand>
        <name>substrate</name>
    </ligand>
</feature>
<evidence type="ECO:0000256" key="2">
    <source>
        <dbReference type="ARBA" id="ARBA00004496"/>
    </source>
</evidence>
<comment type="miscellaneous">
    <text evidence="9">The reaction produces a racemic mixture of D-glycero-alpha-D-manno-heptose 7-phosphate and D-glycero-beta-D-manno-heptose 7-phosphate.</text>
</comment>
<dbReference type="Proteomes" id="UP001501436">
    <property type="component" value="Unassembled WGS sequence"/>
</dbReference>
<proteinExistence type="inferred from homology"/>
<feature type="binding site" evidence="9">
    <location>
        <begin position="130"/>
        <end position="132"/>
    </location>
    <ligand>
        <name>substrate</name>
    </ligand>
</feature>
<protein>
    <recommendedName>
        <fullName evidence="9">Phosphoheptose isomerase</fullName>
        <ecNumber evidence="9">5.3.1.28</ecNumber>
    </recommendedName>
    <alternativeName>
        <fullName evidence="9">Sedoheptulose 7-phosphate isomerase</fullName>
    </alternativeName>
</protein>
<evidence type="ECO:0000259" key="10">
    <source>
        <dbReference type="PROSITE" id="PS51464"/>
    </source>
</evidence>
<evidence type="ECO:0000256" key="7">
    <source>
        <dbReference type="ARBA" id="ARBA00023235"/>
    </source>
</evidence>
<dbReference type="InterPro" id="IPR046348">
    <property type="entry name" value="SIS_dom_sf"/>
</dbReference>
<feature type="binding site" evidence="9">
    <location>
        <begin position="62"/>
        <end position="64"/>
    </location>
    <ligand>
        <name>substrate</name>
    </ligand>
</feature>
<gene>
    <name evidence="9" type="primary">gmhA</name>
    <name evidence="11" type="ORF">GCM10023313_17580</name>
</gene>
<evidence type="ECO:0000256" key="6">
    <source>
        <dbReference type="ARBA" id="ARBA00022833"/>
    </source>
</evidence>
<keyword evidence="6 9" id="KW-0862">Zinc</keyword>
<feature type="binding site" evidence="9">
    <location>
        <position position="182"/>
    </location>
    <ligand>
        <name>substrate</name>
    </ligand>
</feature>
<organism evidence="11 12">
    <name type="scientific">Mucilaginibacter defluvii</name>
    <dbReference type="NCBI Taxonomy" id="1196019"/>
    <lineage>
        <taxon>Bacteria</taxon>
        <taxon>Pseudomonadati</taxon>
        <taxon>Bacteroidota</taxon>
        <taxon>Sphingobacteriia</taxon>
        <taxon>Sphingobacteriales</taxon>
        <taxon>Sphingobacteriaceae</taxon>
        <taxon>Mucilaginibacter</taxon>
    </lineage>
</organism>
<reference evidence="12" key="1">
    <citation type="journal article" date="2019" name="Int. J. Syst. Evol. Microbiol.">
        <title>The Global Catalogue of Microorganisms (GCM) 10K type strain sequencing project: providing services to taxonomists for standard genome sequencing and annotation.</title>
        <authorList>
            <consortium name="The Broad Institute Genomics Platform"/>
            <consortium name="The Broad Institute Genome Sequencing Center for Infectious Disease"/>
            <person name="Wu L."/>
            <person name="Ma J."/>
        </authorList>
    </citation>
    <scope>NUCLEOTIDE SEQUENCE [LARGE SCALE GENOMIC DNA]</scope>
    <source>
        <strain evidence="12">JCM 18283</strain>
    </source>
</reference>
<comment type="similarity">
    <text evidence="3 9">Belongs to the SIS family. GmhA subfamily.</text>
</comment>
<dbReference type="InterPro" id="IPR004515">
    <property type="entry name" value="Phosphoheptose_Isoase"/>
</dbReference>
<keyword evidence="8 9" id="KW-0119">Carbohydrate metabolism</keyword>
<comment type="catalytic activity">
    <reaction evidence="1 9">
        <text>2 D-sedoheptulose 7-phosphate = D-glycero-alpha-D-manno-heptose 7-phosphate + D-glycero-beta-D-manno-heptose 7-phosphate</text>
        <dbReference type="Rhea" id="RHEA:27489"/>
        <dbReference type="ChEBI" id="CHEBI:57483"/>
        <dbReference type="ChEBI" id="CHEBI:60203"/>
        <dbReference type="ChEBI" id="CHEBI:60204"/>
        <dbReference type="EC" id="5.3.1.28"/>
    </reaction>
</comment>
<dbReference type="CDD" id="cd05006">
    <property type="entry name" value="SIS_GmhA"/>
    <property type="match status" value="1"/>
</dbReference>
<feature type="domain" description="SIS" evidence="10">
    <location>
        <begin position="43"/>
        <end position="205"/>
    </location>
</feature>
<comment type="pathway">
    <text evidence="9">Carbohydrate biosynthesis; D-glycero-D-manno-heptose 7-phosphate biosynthesis; D-glycero-alpha-D-manno-heptose 7-phosphate and D-glycero-beta-D-manno-heptose 7-phosphate from sedoheptulose 7-phosphate: step 1/1.</text>
</comment>
<dbReference type="EMBL" id="BAABJI010000002">
    <property type="protein sequence ID" value="GAA4914672.1"/>
    <property type="molecule type" value="Genomic_DNA"/>
</dbReference>
<dbReference type="Pfam" id="PF13580">
    <property type="entry name" value="SIS_2"/>
    <property type="match status" value="1"/>
</dbReference>
<keyword evidence="5 9" id="KW-0479">Metal-binding</keyword>
<evidence type="ECO:0000256" key="1">
    <source>
        <dbReference type="ARBA" id="ARBA00000348"/>
    </source>
</evidence>
<comment type="subcellular location">
    <subcellularLocation>
        <location evidence="2 9">Cytoplasm</location>
    </subcellularLocation>
</comment>
<feature type="binding site" evidence="9">
    <location>
        <position position="190"/>
    </location>
    <ligand>
        <name>Zn(2+)</name>
        <dbReference type="ChEBI" id="CHEBI:29105"/>
    </ligand>
</feature>
<dbReference type="PROSITE" id="PS51464">
    <property type="entry name" value="SIS"/>
    <property type="match status" value="1"/>
</dbReference>
<comment type="function">
    <text evidence="9">Catalyzes the isomerization of sedoheptulose 7-phosphate in D-glycero-D-manno-heptose 7-phosphate.</text>
</comment>
<dbReference type="Gene3D" id="3.40.50.10490">
    <property type="entry name" value="Glucose-6-phosphate isomerase like protein, domain 1"/>
    <property type="match status" value="1"/>
</dbReference>
<keyword evidence="4 9" id="KW-0963">Cytoplasm</keyword>
<comment type="cofactor">
    <cofactor evidence="9">
        <name>Zn(2+)</name>
        <dbReference type="ChEBI" id="CHEBI:29105"/>
    </cofactor>
    <text evidence="9">Binds 1 zinc ion per subunit.</text>
</comment>
<evidence type="ECO:0000256" key="9">
    <source>
        <dbReference type="HAMAP-Rule" id="MF_00067"/>
    </source>
</evidence>
<sequence length="205" mass="21952">MLESSYNQSLYAADAGMSYLQSVDELIKVLSASVQLEEGIDTAAQAIKRCILNGGKLITCGNGGSAADALHLAEELVGRYKAERRSLPALCLNADVTAITCIGNDYGFEHIYSRQLEGLGKLGDVLVGFSTSGNSPNIIKAFEQAAAQGITTIFMGGKDGGAIKDMCDIQLIVPSNTTARIQEVHTLILHQWLEELDATDWSNLK</sequence>
<dbReference type="InterPro" id="IPR035461">
    <property type="entry name" value="GmhA/DiaA"/>
</dbReference>
<evidence type="ECO:0000313" key="11">
    <source>
        <dbReference type="EMBL" id="GAA4914672.1"/>
    </source>
</evidence>
<dbReference type="PANTHER" id="PTHR30390">
    <property type="entry name" value="SEDOHEPTULOSE 7-PHOSPHATE ISOMERASE / DNAA INITIATOR-ASSOCIATING FACTOR FOR REPLICATION INITIATION"/>
    <property type="match status" value="1"/>
</dbReference>